<protein>
    <recommendedName>
        <fullName evidence="4">Sigma-70 family RNA polymerase sigma factor</fullName>
    </recommendedName>
</protein>
<organism evidence="2 3">
    <name type="scientific">Novosphingobium jiangmenense</name>
    <dbReference type="NCBI Taxonomy" id="2791981"/>
    <lineage>
        <taxon>Bacteria</taxon>
        <taxon>Pseudomonadati</taxon>
        <taxon>Pseudomonadota</taxon>
        <taxon>Alphaproteobacteria</taxon>
        <taxon>Sphingomonadales</taxon>
        <taxon>Sphingomonadaceae</taxon>
        <taxon>Novosphingobium</taxon>
    </lineage>
</organism>
<sequence length="216" mass="23764">MRGVTLDNLLTAALTGQPYHQLRLGREAKRYARRITYRACPDFPEDRHEEVAHEAFVTLWWRGAGVLSQGTALKAFRKAVIAAVRTVRRGYAAPGDRSRPPSRKAPPTPSRVAAEHIGMIPDYETLARATMTKGEHSYVDLDRLPSADAAAEITAIETRIDINRILATAPTPVATALKLIHTENIPVAEVAEIVALSRFQLHRRIGAFQATWAAAA</sequence>
<dbReference type="EMBL" id="JADQDC010000007">
    <property type="protein sequence ID" value="MBF9151712.1"/>
    <property type="molecule type" value="Genomic_DNA"/>
</dbReference>
<proteinExistence type="predicted"/>
<evidence type="ECO:0000313" key="2">
    <source>
        <dbReference type="EMBL" id="MBF9151712.1"/>
    </source>
</evidence>
<dbReference type="Proteomes" id="UP000600799">
    <property type="component" value="Unassembled WGS sequence"/>
</dbReference>
<evidence type="ECO:0008006" key="4">
    <source>
        <dbReference type="Google" id="ProtNLM"/>
    </source>
</evidence>
<dbReference type="RefSeq" id="WP_196276029.1">
    <property type="nucleotide sequence ID" value="NZ_JADQDC010000007.1"/>
</dbReference>
<reference evidence="2 3" key="1">
    <citation type="submission" date="2020-11" db="EMBL/GenBank/DDBJ databases">
        <title>The genome sequence of Novosphingobium sp. 1Y9A.</title>
        <authorList>
            <person name="Liu Y."/>
        </authorList>
    </citation>
    <scope>NUCLEOTIDE SEQUENCE [LARGE SCALE GENOMIC DNA]</scope>
    <source>
        <strain evidence="2 3">1Y9A</strain>
    </source>
</reference>
<gene>
    <name evidence="2" type="ORF">I2488_11920</name>
</gene>
<feature type="region of interest" description="Disordered" evidence="1">
    <location>
        <begin position="91"/>
        <end position="111"/>
    </location>
</feature>
<keyword evidence="3" id="KW-1185">Reference proteome</keyword>
<accession>A0ABS0HHI0</accession>
<evidence type="ECO:0000256" key="1">
    <source>
        <dbReference type="SAM" id="MobiDB-lite"/>
    </source>
</evidence>
<evidence type="ECO:0000313" key="3">
    <source>
        <dbReference type="Proteomes" id="UP000600799"/>
    </source>
</evidence>
<name>A0ABS0HHI0_9SPHN</name>
<comment type="caution">
    <text evidence="2">The sequence shown here is derived from an EMBL/GenBank/DDBJ whole genome shotgun (WGS) entry which is preliminary data.</text>
</comment>